<dbReference type="RefSeq" id="WP_319952192.1">
    <property type="nucleotide sequence ID" value="NZ_JAXAVX010000001.1"/>
</dbReference>
<feature type="compositionally biased region" description="Low complexity" evidence="6">
    <location>
        <begin position="370"/>
        <end position="382"/>
    </location>
</feature>
<accession>A0ABU4VE48</accession>
<dbReference type="Gene3D" id="3.30.565.10">
    <property type="entry name" value="Histidine kinase-like ATPase, C-terminal domain"/>
    <property type="match status" value="1"/>
</dbReference>
<protein>
    <recommendedName>
        <fullName evidence="2">histidine kinase</fullName>
        <ecNumber evidence="2">2.7.13.3</ecNumber>
    </recommendedName>
</protein>
<sequence>MAASSSLSSPAPPDVTEAPPDDGLDVLLALLVGAAWLLDALVVGSSSAPEPVAACAAIAAALLLVQRRAQPLVVSTGVWVVLMVQTALGVDADASVVPALAVALAMFALGRHERPDRALTGLLGAVMAAYALVLSLPDRSLADAVFASVAFLVPFLAGHLLQRARHDGLAERDDARRELVRRHAASPGVAWQREQIAAETLAVLRAEHGTPGDHDATLRRLAAAIGVPVPDDERLPGLDDVPRLLDTARRAGAEVDWREDGEPVALAVDLQLALHRILEEALTNVVEHADPPRATATLRWEEDVVELEVLDDGRPPTGDPGRGQGLLAMRERARTCGGTFYAGRRPSGGYRIRVRLPLDPDQPAARTRRTAPSATTSSPSRS</sequence>
<gene>
    <name evidence="8" type="ORF">SK069_00405</name>
</gene>
<feature type="domain" description="Histidine kinase/HSP90-like ATPase" evidence="7">
    <location>
        <begin position="269"/>
        <end position="360"/>
    </location>
</feature>
<evidence type="ECO:0000256" key="2">
    <source>
        <dbReference type="ARBA" id="ARBA00012438"/>
    </source>
</evidence>
<dbReference type="SMART" id="SM00387">
    <property type="entry name" value="HATPase_c"/>
    <property type="match status" value="1"/>
</dbReference>
<dbReference type="PANTHER" id="PTHR24421:SF10">
    <property type="entry name" value="NITRATE_NITRITE SENSOR PROTEIN NARQ"/>
    <property type="match status" value="1"/>
</dbReference>
<keyword evidence="5" id="KW-0902">Two-component regulatory system</keyword>
<evidence type="ECO:0000313" key="9">
    <source>
        <dbReference type="Proteomes" id="UP001277761"/>
    </source>
</evidence>
<comment type="catalytic activity">
    <reaction evidence="1">
        <text>ATP + protein L-histidine = ADP + protein N-phospho-L-histidine.</text>
        <dbReference type="EC" id="2.7.13.3"/>
    </reaction>
</comment>
<dbReference type="CDD" id="cd16917">
    <property type="entry name" value="HATPase_UhpB-NarQ-NarX-like"/>
    <property type="match status" value="1"/>
</dbReference>
<dbReference type="EC" id="2.7.13.3" evidence="2"/>
<evidence type="ECO:0000256" key="5">
    <source>
        <dbReference type="ARBA" id="ARBA00023012"/>
    </source>
</evidence>
<evidence type="ECO:0000256" key="6">
    <source>
        <dbReference type="SAM" id="MobiDB-lite"/>
    </source>
</evidence>
<dbReference type="InterPro" id="IPR050482">
    <property type="entry name" value="Sensor_HK_TwoCompSys"/>
</dbReference>
<dbReference type="Proteomes" id="UP001277761">
    <property type="component" value="Unassembled WGS sequence"/>
</dbReference>
<evidence type="ECO:0000313" key="8">
    <source>
        <dbReference type="EMBL" id="MDX8150039.1"/>
    </source>
</evidence>
<dbReference type="InterPro" id="IPR003594">
    <property type="entry name" value="HATPase_dom"/>
</dbReference>
<name>A0ABU4VE48_9ACTN</name>
<keyword evidence="3" id="KW-0808">Transferase</keyword>
<evidence type="ECO:0000259" key="7">
    <source>
        <dbReference type="SMART" id="SM00387"/>
    </source>
</evidence>
<evidence type="ECO:0000256" key="4">
    <source>
        <dbReference type="ARBA" id="ARBA00022777"/>
    </source>
</evidence>
<dbReference type="Pfam" id="PF02518">
    <property type="entry name" value="HATPase_c"/>
    <property type="match status" value="1"/>
</dbReference>
<dbReference type="InterPro" id="IPR036890">
    <property type="entry name" value="HATPase_C_sf"/>
</dbReference>
<dbReference type="PANTHER" id="PTHR24421">
    <property type="entry name" value="NITRATE/NITRITE SENSOR PROTEIN NARX-RELATED"/>
    <property type="match status" value="1"/>
</dbReference>
<dbReference type="EMBL" id="JAXAVX010000001">
    <property type="protein sequence ID" value="MDX8150039.1"/>
    <property type="molecule type" value="Genomic_DNA"/>
</dbReference>
<reference evidence="8 9" key="1">
    <citation type="submission" date="2023-11" db="EMBL/GenBank/DDBJ databases">
        <authorList>
            <person name="Xu M."/>
            <person name="Jiang T."/>
        </authorList>
    </citation>
    <scope>NUCLEOTIDE SEQUENCE [LARGE SCALE GENOMIC DNA]</scope>
    <source>
        <strain evidence="8 9">SD</strain>
    </source>
</reference>
<organism evidence="8 9">
    <name type="scientific">Patulibacter brassicae</name>
    <dbReference type="NCBI Taxonomy" id="1705717"/>
    <lineage>
        <taxon>Bacteria</taxon>
        <taxon>Bacillati</taxon>
        <taxon>Actinomycetota</taxon>
        <taxon>Thermoleophilia</taxon>
        <taxon>Solirubrobacterales</taxon>
        <taxon>Patulibacteraceae</taxon>
        <taxon>Patulibacter</taxon>
    </lineage>
</organism>
<evidence type="ECO:0000256" key="1">
    <source>
        <dbReference type="ARBA" id="ARBA00000085"/>
    </source>
</evidence>
<evidence type="ECO:0000256" key="3">
    <source>
        <dbReference type="ARBA" id="ARBA00022679"/>
    </source>
</evidence>
<keyword evidence="4" id="KW-0418">Kinase</keyword>
<keyword evidence="9" id="KW-1185">Reference proteome</keyword>
<feature type="region of interest" description="Disordered" evidence="6">
    <location>
        <begin position="355"/>
        <end position="382"/>
    </location>
</feature>
<proteinExistence type="predicted"/>
<comment type="caution">
    <text evidence="8">The sequence shown here is derived from an EMBL/GenBank/DDBJ whole genome shotgun (WGS) entry which is preliminary data.</text>
</comment>
<dbReference type="SUPFAM" id="SSF55874">
    <property type="entry name" value="ATPase domain of HSP90 chaperone/DNA topoisomerase II/histidine kinase"/>
    <property type="match status" value="1"/>
</dbReference>